<dbReference type="Proteomes" id="UP000612362">
    <property type="component" value="Unassembled WGS sequence"/>
</dbReference>
<organism evidence="2 3">
    <name type="scientific">Ktedonospora formicarum</name>
    <dbReference type="NCBI Taxonomy" id="2778364"/>
    <lineage>
        <taxon>Bacteria</taxon>
        <taxon>Bacillati</taxon>
        <taxon>Chloroflexota</taxon>
        <taxon>Ktedonobacteria</taxon>
        <taxon>Ktedonobacterales</taxon>
        <taxon>Ktedonobacteraceae</taxon>
        <taxon>Ktedonospora</taxon>
    </lineage>
</organism>
<dbReference type="EMBL" id="BNJF01000012">
    <property type="protein sequence ID" value="GHO51425.1"/>
    <property type="molecule type" value="Genomic_DNA"/>
</dbReference>
<feature type="transmembrane region" description="Helical" evidence="1">
    <location>
        <begin position="21"/>
        <end position="44"/>
    </location>
</feature>
<evidence type="ECO:0000313" key="2">
    <source>
        <dbReference type="EMBL" id="GHO51425.1"/>
    </source>
</evidence>
<accession>A0A8J3N040</accession>
<reference evidence="2" key="1">
    <citation type="submission" date="2020-10" db="EMBL/GenBank/DDBJ databases">
        <title>Taxonomic study of unclassified bacteria belonging to the class Ktedonobacteria.</title>
        <authorList>
            <person name="Yabe S."/>
            <person name="Wang C.M."/>
            <person name="Zheng Y."/>
            <person name="Sakai Y."/>
            <person name="Cavaletti L."/>
            <person name="Monciardini P."/>
            <person name="Donadio S."/>
        </authorList>
    </citation>
    <scope>NUCLEOTIDE SEQUENCE</scope>
    <source>
        <strain evidence="2">SOSP1-1</strain>
    </source>
</reference>
<evidence type="ECO:0000313" key="3">
    <source>
        <dbReference type="Proteomes" id="UP000612362"/>
    </source>
</evidence>
<keyword evidence="1" id="KW-0812">Transmembrane</keyword>
<comment type="caution">
    <text evidence="2">The sequence shown here is derived from an EMBL/GenBank/DDBJ whole genome shotgun (WGS) entry which is preliminary data.</text>
</comment>
<dbReference type="AlphaFoldDB" id="A0A8J3N040"/>
<keyword evidence="3" id="KW-1185">Reference proteome</keyword>
<protein>
    <submittedName>
        <fullName evidence="2">Uncharacterized protein</fullName>
    </submittedName>
</protein>
<gene>
    <name evidence="2" type="ORF">KSX_95880</name>
</gene>
<evidence type="ECO:0000256" key="1">
    <source>
        <dbReference type="SAM" id="Phobius"/>
    </source>
</evidence>
<keyword evidence="1" id="KW-0472">Membrane</keyword>
<proteinExistence type="predicted"/>
<name>A0A8J3N040_9CHLR</name>
<dbReference type="RefSeq" id="WP_220200339.1">
    <property type="nucleotide sequence ID" value="NZ_BNJF01000012.1"/>
</dbReference>
<sequence length="47" mass="5512">MTTRTPYRRTYRRRPPVDGMQFLGFAAIVFGVGMLAWIILHYAMHVL</sequence>
<keyword evidence="1" id="KW-1133">Transmembrane helix</keyword>